<proteinExistence type="predicted"/>
<dbReference type="Proteomes" id="UP000685013">
    <property type="component" value="Chromosome 7"/>
</dbReference>
<feature type="non-terminal residue" evidence="1">
    <location>
        <position position="1"/>
    </location>
</feature>
<comment type="caution">
    <text evidence="1">The sequence shown here is derived from an EMBL/GenBank/DDBJ whole genome shotgun (WGS) entry which is preliminary data.</text>
</comment>
<organism evidence="1 2">
    <name type="scientific">Cucurbita argyrosperma subsp. sororia</name>
    <dbReference type="NCBI Taxonomy" id="37648"/>
    <lineage>
        <taxon>Eukaryota</taxon>
        <taxon>Viridiplantae</taxon>
        <taxon>Streptophyta</taxon>
        <taxon>Embryophyta</taxon>
        <taxon>Tracheophyta</taxon>
        <taxon>Spermatophyta</taxon>
        <taxon>Magnoliopsida</taxon>
        <taxon>eudicotyledons</taxon>
        <taxon>Gunneridae</taxon>
        <taxon>Pentapetalae</taxon>
        <taxon>rosids</taxon>
        <taxon>fabids</taxon>
        <taxon>Cucurbitales</taxon>
        <taxon>Cucurbitaceae</taxon>
        <taxon>Cucurbiteae</taxon>
        <taxon>Cucurbita</taxon>
    </lineage>
</organism>
<sequence>MSNRLATRGSFTTVNNRLAGLIRRRSFWRIKAMEARHDPSSSSSSSSFTAPPISGECLGGICGCPLVKWFQKGDSDEYGGGANSLLDGCTAGTQCHLRH</sequence>
<gene>
    <name evidence="1" type="primary">PIP2-2</name>
    <name evidence="1" type="ORF">SDJN03_11808</name>
</gene>
<name>A0AAV6NCI6_9ROSI</name>
<evidence type="ECO:0000313" key="1">
    <source>
        <dbReference type="EMBL" id="KAG6595255.1"/>
    </source>
</evidence>
<reference evidence="1 2" key="1">
    <citation type="journal article" date="2021" name="Hortic Res">
        <title>The domestication of Cucurbita argyrosperma as revealed by the genome of its wild relative.</title>
        <authorList>
            <person name="Barrera-Redondo J."/>
            <person name="Sanchez-de la Vega G."/>
            <person name="Aguirre-Liguori J.A."/>
            <person name="Castellanos-Morales G."/>
            <person name="Gutierrez-Guerrero Y.T."/>
            <person name="Aguirre-Dugua X."/>
            <person name="Aguirre-Planter E."/>
            <person name="Tenaillon M.I."/>
            <person name="Lira-Saade R."/>
            <person name="Eguiarte L.E."/>
        </authorList>
    </citation>
    <scope>NUCLEOTIDE SEQUENCE [LARGE SCALE GENOMIC DNA]</scope>
    <source>
        <strain evidence="1">JBR-2021</strain>
    </source>
</reference>
<accession>A0AAV6NCI6</accession>
<dbReference type="EMBL" id="JAGKQH010000007">
    <property type="protein sequence ID" value="KAG6595255.1"/>
    <property type="molecule type" value="Genomic_DNA"/>
</dbReference>
<dbReference type="AlphaFoldDB" id="A0AAV6NCI6"/>
<keyword evidence="2" id="KW-1185">Reference proteome</keyword>
<protein>
    <submittedName>
        <fullName evidence="1">Aquaporin PIP2-2</fullName>
    </submittedName>
</protein>
<evidence type="ECO:0000313" key="2">
    <source>
        <dbReference type="Proteomes" id="UP000685013"/>
    </source>
</evidence>